<dbReference type="AlphaFoldDB" id="A0A1E5R2Y7"/>
<reference evidence="3" key="1">
    <citation type="journal article" date="2016" name="Genome Announc.">
        <title>Genome sequences of three species of Hanseniaspora isolated from spontaneous wine fermentations.</title>
        <authorList>
            <person name="Sternes P.R."/>
            <person name="Lee D."/>
            <person name="Kutyna D.R."/>
            <person name="Borneman A.R."/>
        </authorList>
    </citation>
    <scope>NUCLEOTIDE SEQUENCE [LARGE SCALE GENOMIC DNA]</scope>
    <source>
        <strain evidence="3">AWRI3578</strain>
    </source>
</reference>
<dbReference type="EMBL" id="LPNL01000009">
    <property type="protein sequence ID" value="OEJ81266.1"/>
    <property type="molecule type" value="Genomic_DNA"/>
</dbReference>
<dbReference type="Proteomes" id="UP000095605">
    <property type="component" value="Unassembled WGS sequence"/>
</dbReference>
<proteinExistence type="predicted"/>
<gene>
    <name evidence="2" type="ORF">AWRI3578_g3816</name>
</gene>
<accession>A0A1E5R2Y7</accession>
<feature type="region of interest" description="Disordered" evidence="1">
    <location>
        <begin position="1"/>
        <end position="33"/>
    </location>
</feature>
<dbReference type="OrthoDB" id="10435645at2759"/>
<sequence>MINKSSDTKGKRKIERSVSNNTKKVKHNPRPPFKNNTNLLIEIPSGEYNFIQYEKYICKILGTSYIFINKLLNPNDLISILNIVYKNSRYIKCNIIIDNYYSDFTKPFHHYKSIRIVKCLMSEIILSSRYDLYNVKIKNTAIESIIPLIQSINFKKRKTDFLSDFKKLFDKSQNKTLPSDHIKETTVNLEYKTADVQNVLKGLIQKYRKESIDTIKLKEKQVLEKLLKQKERRKRIDEKRKMSTKEKPKKTEIVEVKTVEPVPKGDIKEKSVDAEKAIPRQEKVVKPQVAPKPIHEVLTDEELDKHALLTITKNMTTLTTLKKTKPYKIVKIFIRLPIKKFSTVIINDLINSNKTSANIVMVSYINLQDTKVFFQNELKMKELSDSTEREFKVLAIGGGINDVLITLTTIRKAMMMKMAK</sequence>
<evidence type="ECO:0000313" key="3">
    <source>
        <dbReference type="Proteomes" id="UP000095605"/>
    </source>
</evidence>
<evidence type="ECO:0000256" key="1">
    <source>
        <dbReference type="SAM" id="MobiDB-lite"/>
    </source>
</evidence>
<keyword evidence="3" id="KW-1185">Reference proteome</keyword>
<comment type="caution">
    <text evidence="2">The sequence shown here is derived from an EMBL/GenBank/DDBJ whole genome shotgun (WGS) entry which is preliminary data.</text>
</comment>
<evidence type="ECO:0000313" key="2">
    <source>
        <dbReference type="EMBL" id="OEJ81266.1"/>
    </source>
</evidence>
<name>A0A1E5R2Y7_9ASCO</name>
<organism evidence="2 3">
    <name type="scientific">Hanseniaspora opuntiae</name>
    <dbReference type="NCBI Taxonomy" id="211096"/>
    <lineage>
        <taxon>Eukaryota</taxon>
        <taxon>Fungi</taxon>
        <taxon>Dikarya</taxon>
        <taxon>Ascomycota</taxon>
        <taxon>Saccharomycotina</taxon>
        <taxon>Saccharomycetes</taxon>
        <taxon>Saccharomycodales</taxon>
        <taxon>Saccharomycodaceae</taxon>
        <taxon>Hanseniaspora</taxon>
    </lineage>
</organism>
<protein>
    <submittedName>
        <fullName evidence="2">Uncharacterized protein</fullName>
    </submittedName>
</protein>